<evidence type="ECO:0000256" key="1">
    <source>
        <dbReference type="SAM" id="MobiDB-lite"/>
    </source>
</evidence>
<evidence type="ECO:0000313" key="2">
    <source>
        <dbReference type="EMBL" id="ETL78926.1"/>
    </source>
</evidence>
<feature type="region of interest" description="Disordered" evidence="1">
    <location>
        <begin position="1"/>
        <end position="22"/>
    </location>
</feature>
<sequence length="99" mass="11172">MTKAQPTSTNISEDGNGCDPLSDSILVLPSRLPSTSHTSLVKWRRERRKYKANVRNRAQGGTDDKIVPIKMIFDERVPDVNSKMREILRMDLTGSDISK</sequence>
<gene>
    <name evidence="2" type="ORF">L917_20344</name>
</gene>
<dbReference type="VEuPathDB" id="FungiDB:PPTG_03217"/>
<proteinExistence type="predicted"/>
<name>W2K175_PHYNI</name>
<accession>W2K175</accession>
<feature type="compositionally biased region" description="Polar residues" evidence="1">
    <location>
        <begin position="1"/>
        <end position="13"/>
    </location>
</feature>
<dbReference type="EMBL" id="KI683158">
    <property type="protein sequence ID" value="ETL78926.1"/>
    <property type="molecule type" value="Genomic_DNA"/>
</dbReference>
<reference evidence="2" key="1">
    <citation type="submission" date="2013-11" db="EMBL/GenBank/DDBJ databases">
        <title>The Genome Sequence of Phytophthora parasitica CHvinca01.</title>
        <authorList>
            <consortium name="The Broad Institute Genomics Platform"/>
            <person name="Russ C."/>
            <person name="Tyler B."/>
            <person name="Panabieres F."/>
            <person name="Shan W."/>
            <person name="Tripathy S."/>
            <person name="Grunwald N."/>
            <person name="Machado M."/>
            <person name="Johnson C.S."/>
            <person name="Arredondo F."/>
            <person name="Hong C."/>
            <person name="Coffey M."/>
            <person name="Young S.K."/>
            <person name="Zeng Q."/>
            <person name="Gargeya S."/>
            <person name="Fitzgerald M."/>
            <person name="Abouelleil A."/>
            <person name="Alvarado L."/>
            <person name="Chapman S.B."/>
            <person name="Gainer-Dewar J."/>
            <person name="Goldberg J."/>
            <person name="Griggs A."/>
            <person name="Gujja S."/>
            <person name="Hansen M."/>
            <person name="Howarth C."/>
            <person name="Imamovic A."/>
            <person name="Ireland A."/>
            <person name="Larimer J."/>
            <person name="McCowan C."/>
            <person name="Murphy C."/>
            <person name="Pearson M."/>
            <person name="Poon T.W."/>
            <person name="Priest M."/>
            <person name="Roberts A."/>
            <person name="Saif S."/>
            <person name="Shea T."/>
            <person name="Sykes S."/>
            <person name="Wortman J."/>
            <person name="Nusbaum C."/>
            <person name="Birren B."/>
        </authorList>
    </citation>
    <scope>NUCLEOTIDE SEQUENCE [LARGE SCALE GENOMIC DNA]</scope>
    <source>
        <strain evidence="2">CHvinca01</strain>
    </source>
</reference>
<organism evidence="2">
    <name type="scientific">Phytophthora nicotianae</name>
    <name type="common">Potato buckeye rot agent</name>
    <name type="synonym">Phytophthora parasitica</name>
    <dbReference type="NCBI Taxonomy" id="4792"/>
    <lineage>
        <taxon>Eukaryota</taxon>
        <taxon>Sar</taxon>
        <taxon>Stramenopiles</taxon>
        <taxon>Oomycota</taxon>
        <taxon>Peronosporomycetes</taxon>
        <taxon>Peronosporales</taxon>
        <taxon>Peronosporaceae</taxon>
        <taxon>Phytophthora</taxon>
    </lineage>
</organism>
<dbReference type="AlphaFoldDB" id="W2K175"/>
<protein>
    <submittedName>
        <fullName evidence="2">Uncharacterized protein</fullName>
    </submittedName>
</protein>
<dbReference type="Proteomes" id="UP000054423">
    <property type="component" value="Unassembled WGS sequence"/>
</dbReference>